<feature type="non-terminal residue" evidence="1">
    <location>
        <position position="409"/>
    </location>
</feature>
<name>A0ACD3A5N5_9AGAR</name>
<protein>
    <submittedName>
        <fullName evidence="1">Uncharacterized protein</fullName>
    </submittedName>
</protein>
<accession>A0ACD3A5N5</accession>
<proteinExistence type="predicted"/>
<reference evidence="1 2" key="1">
    <citation type="journal article" date="2019" name="Nat. Ecol. Evol.">
        <title>Megaphylogeny resolves global patterns of mushroom evolution.</title>
        <authorList>
            <person name="Varga T."/>
            <person name="Krizsan K."/>
            <person name="Foldi C."/>
            <person name="Dima B."/>
            <person name="Sanchez-Garcia M."/>
            <person name="Sanchez-Ramirez S."/>
            <person name="Szollosi G.J."/>
            <person name="Szarkandi J.G."/>
            <person name="Papp V."/>
            <person name="Albert L."/>
            <person name="Andreopoulos W."/>
            <person name="Angelini C."/>
            <person name="Antonin V."/>
            <person name="Barry K.W."/>
            <person name="Bougher N.L."/>
            <person name="Buchanan P."/>
            <person name="Buyck B."/>
            <person name="Bense V."/>
            <person name="Catcheside P."/>
            <person name="Chovatia M."/>
            <person name="Cooper J."/>
            <person name="Damon W."/>
            <person name="Desjardin D."/>
            <person name="Finy P."/>
            <person name="Geml J."/>
            <person name="Haridas S."/>
            <person name="Hughes K."/>
            <person name="Justo A."/>
            <person name="Karasinski D."/>
            <person name="Kautmanova I."/>
            <person name="Kiss B."/>
            <person name="Kocsube S."/>
            <person name="Kotiranta H."/>
            <person name="LaButti K.M."/>
            <person name="Lechner B.E."/>
            <person name="Liimatainen K."/>
            <person name="Lipzen A."/>
            <person name="Lukacs Z."/>
            <person name="Mihaltcheva S."/>
            <person name="Morgado L.N."/>
            <person name="Niskanen T."/>
            <person name="Noordeloos M.E."/>
            <person name="Ohm R.A."/>
            <person name="Ortiz-Santana B."/>
            <person name="Ovrebo C."/>
            <person name="Racz N."/>
            <person name="Riley R."/>
            <person name="Savchenko A."/>
            <person name="Shiryaev A."/>
            <person name="Soop K."/>
            <person name="Spirin V."/>
            <person name="Szebenyi C."/>
            <person name="Tomsovsky M."/>
            <person name="Tulloss R.E."/>
            <person name="Uehling J."/>
            <person name="Grigoriev I.V."/>
            <person name="Vagvolgyi C."/>
            <person name="Papp T."/>
            <person name="Martin F.M."/>
            <person name="Miettinen O."/>
            <person name="Hibbett D.S."/>
            <person name="Nagy L.G."/>
        </authorList>
    </citation>
    <scope>NUCLEOTIDE SEQUENCE [LARGE SCALE GENOMIC DNA]</scope>
    <source>
        <strain evidence="1 2">NL-1719</strain>
    </source>
</reference>
<sequence>MPATWTTKEQKQWLQTKVQGFLEARSRGRTARYAKTVHHEFSQVWPERDHLYPLDEGGSPRKLTKEQEESVQALIVQRGKQILTWLQRNSTPRGRLVGKAAKLLMKATGNRRRRMYQACEIYGKLYPEKVHGIYLERKGEDKLTNGARLNLLRKIAEELLAEESEEVLEEVAAEQEKRRKELQVIQDSDDDSDGDLDDHERNGFIQEIPGLFTTILSEASKRCPNWGFVVLASGPMPKADGHIHVFDLFVGPNTTNGHSFLDTVPDYEDNFRQPLCQYIKDRYSEDLARREEFQDEASDFLADKPSRGVDRPQALGKKYRSVLEEDPYETYDDSDEHDNSTVDGSDESGDDLKQSNSEKKTTKRQASTKGSQTMKKADPIVAKKSGRKAPLPSEKTAPVTGDLGSDDDD</sequence>
<dbReference type="EMBL" id="ML208825">
    <property type="protein sequence ID" value="TFK60142.1"/>
    <property type="molecule type" value="Genomic_DNA"/>
</dbReference>
<evidence type="ECO:0000313" key="1">
    <source>
        <dbReference type="EMBL" id="TFK60142.1"/>
    </source>
</evidence>
<organism evidence="1 2">
    <name type="scientific">Pluteus cervinus</name>
    <dbReference type="NCBI Taxonomy" id="181527"/>
    <lineage>
        <taxon>Eukaryota</taxon>
        <taxon>Fungi</taxon>
        <taxon>Dikarya</taxon>
        <taxon>Basidiomycota</taxon>
        <taxon>Agaricomycotina</taxon>
        <taxon>Agaricomycetes</taxon>
        <taxon>Agaricomycetidae</taxon>
        <taxon>Agaricales</taxon>
        <taxon>Pluteineae</taxon>
        <taxon>Pluteaceae</taxon>
        <taxon>Pluteus</taxon>
    </lineage>
</organism>
<keyword evidence="2" id="KW-1185">Reference proteome</keyword>
<gene>
    <name evidence="1" type="ORF">BDN72DRAFT_905232</name>
</gene>
<dbReference type="Proteomes" id="UP000308600">
    <property type="component" value="Unassembled WGS sequence"/>
</dbReference>
<evidence type="ECO:0000313" key="2">
    <source>
        <dbReference type="Proteomes" id="UP000308600"/>
    </source>
</evidence>